<evidence type="ECO:0000313" key="3">
    <source>
        <dbReference type="Proteomes" id="UP000838756"/>
    </source>
</evidence>
<comment type="caution">
    <text evidence="2">The sequence shown here is derived from an EMBL/GenBank/DDBJ whole genome shotgun (WGS) entry which is preliminary data.</text>
</comment>
<gene>
    <name evidence="2" type="primary">jg5936</name>
    <name evidence="2" type="ORF">PAEG_LOCUS13030</name>
</gene>
<dbReference type="PANTHER" id="PTHR21274">
    <property type="entry name" value="MECKELIN"/>
    <property type="match status" value="1"/>
</dbReference>
<evidence type="ECO:0000313" key="2">
    <source>
        <dbReference type="EMBL" id="CAH2235368.1"/>
    </source>
</evidence>
<dbReference type="Proteomes" id="UP000838756">
    <property type="component" value="Unassembled WGS sequence"/>
</dbReference>
<dbReference type="GO" id="GO:0036038">
    <property type="term" value="C:MKS complex"/>
    <property type="evidence" value="ECO:0007669"/>
    <property type="project" value="InterPro"/>
</dbReference>
<keyword evidence="1" id="KW-0472">Membrane</keyword>
<dbReference type="GO" id="GO:0060271">
    <property type="term" value="P:cilium assembly"/>
    <property type="evidence" value="ECO:0007669"/>
    <property type="project" value="InterPro"/>
</dbReference>
<keyword evidence="1" id="KW-1133">Transmembrane helix</keyword>
<dbReference type="OrthoDB" id="419138at2759"/>
<proteinExistence type="predicted"/>
<dbReference type="EMBL" id="CAKXAJ010025123">
    <property type="protein sequence ID" value="CAH2235368.1"/>
    <property type="molecule type" value="Genomic_DNA"/>
</dbReference>
<accession>A0A8S4RDI8</accession>
<protein>
    <submittedName>
        <fullName evidence="2">Jg5936 protein</fullName>
    </submittedName>
</protein>
<dbReference type="SUPFAM" id="SSF57184">
    <property type="entry name" value="Growth factor receptor domain"/>
    <property type="match status" value="1"/>
</dbReference>
<keyword evidence="1" id="KW-0812">Transmembrane</keyword>
<dbReference type="InterPro" id="IPR019170">
    <property type="entry name" value="Meckelin"/>
</dbReference>
<name>A0A8S4RDI8_9NEOP</name>
<reference evidence="2" key="1">
    <citation type="submission" date="2022-03" db="EMBL/GenBank/DDBJ databases">
        <authorList>
            <person name="Lindestad O."/>
        </authorList>
    </citation>
    <scope>NUCLEOTIDE SEQUENCE</scope>
</reference>
<evidence type="ECO:0000256" key="1">
    <source>
        <dbReference type="SAM" id="Phobius"/>
    </source>
</evidence>
<feature type="transmembrane region" description="Helical" evidence="1">
    <location>
        <begin position="271"/>
        <end position="292"/>
    </location>
</feature>
<sequence>MLIVWFLFSGVNSYRLPGSCEPGHFYEPSLMDCLACPANASLVTAGDGFGCSCEEHSIPIGVNRCRPCNITEVVTSDGISCVPRRCQSSAGRIACRKCPRDYISVTQNFDGSPMREVQCIKCARGYKAIDNRCVRCEACTCNKNEVIVKGKCIPKKYLLDRPKYTENSLHPDELLEIVKLEYLCTDTLTIAMAKHTSEGGFQILADPSKVSKACLPPIVIRIGEDFSVMRDKSNVGYLRLGLAIDVEYATPDSDTITSTLRVVHDMPNAGILQGLQICGGVLGVVMVLYGLVQWRGVIRRGGSYIAIGPLLASSVSDVLHFASLLSTLHALTAEAGTLGLTLPLSQLEENVIEALVYTCASLKASL</sequence>
<organism evidence="2 3">
    <name type="scientific">Pararge aegeria aegeria</name>
    <dbReference type="NCBI Taxonomy" id="348720"/>
    <lineage>
        <taxon>Eukaryota</taxon>
        <taxon>Metazoa</taxon>
        <taxon>Ecdysozoa</taxon>
        <taxon>Arthropoda</taxon>
        <taxon>Hexapoda</taxon>
        <taxon>Insecta</taxon>
        <taxon>Pterygota</taxon>
        <taxon>Neoptera</taxon>
        <taxon>Endopterygota</taxon>
        <taxon>Lepidoptera</taxon>
        <taxon>Glossata</taxon>
        <taxon>Ditrysia</taxon>
        <taxon>Papilionoidea</taxon>
        <taxon>Nymphalidae</taxon>
        <taxon>Satyrinae</taxon>
        <taxon>Satyrini</taxon>
        <taxon>Parargina</taxon>
        <taxon>Pararge</taxon>
    </lineage>
</organism>
<keyword evidence="3" id="KW-1185">Reference proteome</keyword>
<dbReference type="AlphaFoldDB" id="A0A8S4RDI8"/>
<dbReference type="PANTHER" id="PTHR21274:SF0">
    <property type="entry name" value="MECKELIN"/>
    <property type="match status" value="1"/>
</dbReference>
<dbReference type="InterPro" id="IPR009030">
    <property type="entry name" value="Growth_fac_rcpt_cys_sf"/>
</dbReference>